<dbReference type="NCBIfam" id="TIGR01509">
    <property type="entry name" value="HAD-SF-IA-v3"/>
    <property type="match status" value="1"/>
</dbReference>
<evidence type="ECO:0000313" key="9">
    <source>
        <dbReference type="EMBL" id="OUS42401.1"/>
    </source>
</evidence>
<dbReference type="EMBL" id="KZ155838">
    <property type="protein sequence ID" value="OUS42401.1"/>
    <property type="molecule type" value="Genomic_DNA"/>
</dbReference>
<feature type="domain" description="Riboflavin kinase" evidence="8">
    <location>
        <begin position="238"/>
        <end position="367"/>
    </location>
</feature>
<dbReference type="GO" id="GO:0009231">
    <property type="term" value="P:riboflavin biosynthetic process"/>
    <property type="evidence" value="ECO:0007669"/>
    <property type="project" value="InterPro"/>
</dbReference>
<dbReference type="eggNOG" id="KOG3110">
    <property type="taxonomic scope" value="Eukaryota"/>
</dbReference>
<reference evidence="9" key="1">
    <citation type="submission" date="2017-04" db="EMBL/GenBank/DDBJ databases">
        <title>Population genomics of picophytoplankton unveils novel chromosome hypervariability.</title>
        <authorList>
            <consortium name="DOE Joint Genome Institute"/>
            <person name="Blanc-Mathieu R."/>
            <person name="Krasovec M."/>
            <person name="Hebrard M."/>
            <person name="Yau S."/>
            <person name="Desgranges E."/>
            <person name="Martin J."/>
            <person name="Schackwitz W."/>
            <person name="Kuo A."/>
            <person name="Salin G."/>
            <person name="Donnadieu C."/>
            <person name="Desdevises Y."/>
            <person name="Sanchez-Ferandin S."/>
            <person name="Moreau H."/>
            <person name="Rivals E."/>
            <person name="Grigoriev I.V."/>
            <person name="Grimsley N."/>
            <person name="Eyre-Walker A."/>
            <person name="Piganeau G."/>
        </authorList>
    </citation>
    <scope>NUCLEOTIDE SEQUENCE [LARGE SCALE GENOMIC DNA]</scope>
    <source>
        <strain evidence="9">RCC 1115</strain>
    </source>
</reference>
<proteinExistence type="predicted"/>
<dbReference type="SMART" id="SM00904">
    <property type="entry name" value="Flavokinase"/>
    <property type="match status" value="1"/>
</dbReference>
<dbReference type="SUPFAM" id="SSF82114">
    <property type="entry name" value="Riboflavin kinase-like"/>
    <property type="match status" value="1"/>
</dbReference>
<dbReference type="AlphaFoldDB" id="A0A1Y5HYR4"/>
<dbReference type="SUPFAM" id="SSF56784">
    <property type="entry name" value="HAD-like"/>
    <property type="match status" value="1"/>
</dbReference>
<dbReference type="InterPro" id="IPR006439">
    <property type="entry name" value="HAD-SF_hydro_IA"/>
</dbReference>
<comment type="pathway">
    <text evidence="1">Cofactor biosynthesis; FMN biosynthesis; FMN from riboflavin (ATP route): step 1/1.</text>
</comment>
<dbReference type="Proteomes" id="UP000195557">
    <property type="component" value="Unassembled WGS sequence"/>
</dbReference>
<dbReference type="InterPro" id="IPR023198">
    <property type="entry name" value="PGP-like_dom2"/>
</dbReference>
<evidence type="ECO:0000256" key="1">
    <source>
        <dbReference type="ARBA" id="ARBA00005201"/>
    </source>
</evidence>
<gene>
    <name evidence="9" type="ORF">BE221DRAFT_311</name>
</gene>
<evidence type="ECO:0000256" key="5">
    <source>
        <dbReference type="ARBA" id="ARBA00022679"/>
    </source>
</evidence>
<keyword evidence="5" id="KW-0808">Transferase</keyword>
<dbReference type="Pfam" id="PF00702">
    <property type="entry name" value="Hydrolase"/>
    <property type="match status" value="1"/>
</dbReference>
<dbReference type="GO" id="GO:0009398">
    <property type="term" value="P:FMN biosynthetic process"/>
    <property type="evidence" value="ECO:0007669"/>
    <property type="project" value="UniProtKB-UniPathway"/>
</dbReference>
<dbReference type="eggNOG" id="KOG2914">
    <property type="taxonomic scope" value="Eukaryota"/>
</dbReference>
<dbReference type="InterPro" id="IPR023468">
    <property type="entry name" value="Riboflavin_kinase"/>
</dbReference>
<sequence>MPPVVILDLDGTVINTEQLIDEVVSAVVLERCDASVTALRVHDALERARGRRPLEASRLVVEELNLECTPEALLATTAPLLNARWSEVRLMPGARRLMEHLERHGVTFGLATSTPADFLAAKMAAHDDVMKKMRCVITGCMVTNGKPSPEIFERARVGLGGPDASECICIEDTPVGCEAATNAGMRTIAVPSIRDRACFESCSETVLHSLYDLELSRFGLPEFEDWLSVADGSKDKVLPVEPVIMRGPVVKGFGRGSKMLGIPTANLDVVPLRSQVDSLAPGIYLGFASIRGETHEMVMSIGWNPYFDNSKKTIEPWLLHEFPDDFYDEELAVVVSGYIRPEADFTTLEALVERIHRDAEVARTMLKNTPFKETRALLVA</sequence>
<evidence type="ECO:0000259" key="8">
    <source>
        <dbReference type="SMART" id="SM00904"/>
    </source>
</evidence>
<evidence type="ECO:0000256" key="3">
    <source>
        <dbReference type="ARBA" id="ARBA00022630"/>
    </source>
</evidence>
<dbReference type="SFLD" id="SFLDG01129">
    <property type="entry name" value="C1.5:_HAD__Beta-PGM__Phosphata"/>
    <property type="match status" value="1"/>
</dbReference>
<dbReference type="GO" id="GO:0005524">
    <property type="term" value="F:ATP binding"/>
    <property type="evidence" value="ECO:0007669"/>
    <property type="project" value="UniProtKB-KW"/>
</dbReference>
<evidence type="ECO:0000256" key="2">
    <source>
        <dbReference type="ARBA" id="ARBA00012105"/>
    </source>
</evidence>
<evidence type="ECO:0000256" key="7">
    <source>
        <dbReference type="ARBA" id="ARBA00022840"/>
    </source>
</evidence>
<dbReference type="InterPro" id="IPR015865">
    <property type="entry name" value="Riboflavin_kinase_bac/euk"/>
</dbReference>
<dbReference type="SFLD" id="SFLDS00003">
    <property type="entry name" value="Haloacid_Dehalogenase"/>
    <property type="match status" value="1"/>
</dbReference>
<dbReference type="InterPro" id="IPR036412">
    <property type="entry name" value="HAD-like_sf"/>
</dbReference>
<protein>
    <recommendedName>
        <fullName evidence="2">riboflavin kinase</fullName>
        <ecNumber evidence="2">2.7.1.26</ecNumber>
    </recommendedName>
</protein>
<evidence type="ECO:0000256" key="4">
    <source>
        <dbReference type="ARBA" id="ARBA00022643"/>
    </source>
</evidence>
<keyword evidence="4" id="KW-0288">FMN</keyword>
<keyword evidence="6" id="KW-0547">Nucleotide-binding</keyword>
<dbReference type="Gene3D" id="2.40.30.30">
    <property type="entry name" value="Riboflavin kinase-like"/>
    <property type="match status" value="1"/>
</dbReference>
<organism evidence="9">
    <name type="scientific">Ostreococcus tauri</name>
    <name type="common">Marine green alga</name>
    <dbReference type="NCBI Taxonomy" id="70448"/>
    <lineage>
        <taxon>Eukaryota</taxon>
        <taxon>Viridiplantae</taxon>
        <taxon>Chlorophyta</taxon>
        <taxon>Mamiellophyceae</taxon>
        <taxon>Mamiellales</taxon>
        <taxon>Bathycoccaceae</taxon>
        <taxon>Ostreococcus</taxon>
    </lineage>
</organism>
<accession>A0A1Y5HYR4</accession>
<evidence type="ECO:0000256" key="6">
    <source>
        <dbReference type="ARBA" id="ARBA00022741"/>
    </source>
</evidence>
<dbReference type="InterPro" id="IPR023465">
    <property type="entry name" value="Riboflavin_kinase_dom_sf"/>
</dbReference>
<dbReference type="PANTHER" id="PTHR22749">
    <property type="entry name" value="RIBOFLAVIN KINASE/FMN ADENYLYLTRANSFERASE"/>
    <property type="match status" value="1"/>
</dbReference>
<dbReference type="Pfam" id="PF01687">
    <property type="entry name" value="Flavokinase"/>
    <property type="match status" value="1"/>
</dbReference>
<dbReference type="InterPro" id="IPR023214">
    <property type="entry name" value="HAD_sf"/>
</dbReference>
<name>A0A1Y5HYR4_OSTTA</name>
<dbReference type="EC" id="2.7.1.26" evidence="2"/>
<dbReference type="Gene3D" id="1.10.150.240">
    <property type="entry name" value="Putative phosphatase, domain 2"/>
    <property type="match status" value="1"/>
</dbReference>
<dbReference type="FunFam" id="2.40.30.30:FF:000005">
    <property type="entry name" value="Haloacid dehalogenase-like hydrolase domain-containing protein 1A"/>
    <property type="match status" value="1"/>
</dbReference>
<keyword evidence="7" id="KW-0067">ATP-binding</keyword>
<keyword evidence="3" id="KW-0285">Flavoprotein</keyword>
<dbReference type="PANTHER" id="PTHR22749:SF6">
    <property type="entry name" value="RIBOFLAVIN KINASE"/>
    <property type="match status" value="1"/>
</dbReference>
<dbReference type="GO" id="GO:0008531">
    <property type="term" value="F:riboflavin kinase activity"/>
    <property type="evidence" value="ECO:0007669"/>
    <property type="project" value="UniProtKB-EC"/>
</dbReference>
<dbReference type="UniPathway" id="UPA00276">
    <property type="reaction ID" value="UER00406"/>
</dbReference>
<dbReference type="Gene3D" id="3.40.50.1000">
    <property type="entry name" value="HAD superfamily/HAD-like"/>
    <property type="match status" value="1"/>
</dbReference>